<proteinExistence type="predicted"/>
<evidence type="ECO:0000313" key="2">
    <source>
        <dbReference type="Proteomes" id="UP001231518"/>
    </source>
</evidence>
<protein>
    <submittedName>
        <fullName evidence="1">Uncharacterized protein</fullName>
    </submittedName>
</protein>
<gene>
    <name evidence="1" type="ORF">PYW07_007002</name>
</gene>
<comment type="caution">
    <text evidence="1">The sequence shown here is derived from an EMBL/GenBank/DDBJ whole genome shotgun (WGS) entry which is preliminary data.</text>
</comment>
<accession>A0AAD7Z383</accession>
<dbReference type="Pfam" id="PF11901">
    <property type="entry name" value="DM9"/>
    <property type="match status" value="1"/>
</dbReference>
<dbReference type="Proteomes" id="UP001231518">
    <property type="component" value="Chromosome 2"/>
</dbReference>
<sequence length="306" mass="35568">MIANNRVPHVREPQEIYKANSGSITFKMRTQGNYPELVLIAHHEPHVCLYKLTLGYETKVYRVDDKQEENFPSRVVSNFHDFREFYLTWHNGKIKLGIIGQEPFVDYQKKVTDPIIGYILFKTQCRSSQYVEWIVETSPVLLKSIPFKRMKERLHWRNMRNGRLPPDAMIGGFEDEFIYIARAEHYSSLCPGKYVPSTRKAFIPWGHIVNAKEDFEILCGINAQWVKTRSNYVPQNAFIGGYTEVGNEPLYIGRAMVDGKLICGKVHLLYKMCYLPYKGREVVKKTYEILVIPGDKIPQALPLRAF</sequence>
<dbReference type="PANTHER" id="PTHR31649:SF1">
    <property type="entry name" value="FARNESOIC ACID O-METHYL TRANSFERASE DOMAIN-CONTAINING PROTEIN"/>
    <property type="match status" value="1"/>
</dbReference>
<organism evidence="1 2">
    <name type="scientific">Mythimna separata</name>
    <name type="common">Oriental armyworm</name>
    <name type="synonym">Pseudaletia separata</name>
    <dbReference type="NCBI Taxonomy" id="271217"/>
    <lineage>
        <taxon>Eukaryota</taxon>
        <taxon>Metazoa</taxon>
        <taxon>Ecdysozoa</taxon>
        <taxon>Arthropoda</taxon>
        <taxon>Hexapoda</taxon>
        <taxon>Insecta</taxon>
        <taxon>Pterygota</taxon>
        <taxon>Neoptera</taxon>
        <taxon>Endopterygota</taxon>
        <taxon>Lepidoptera</taxon>
        <taxon>Glossata</taxon>
        <taxon>Ditrysia</taxon>
        <taxon>Noctuoidea</taxon>
        <taxon>Noctuidae</taxon>
        <taxon>Noctuinae</taxon>
        <taxon>Hadenini</taxon>
        <taxon>Mythimna</taxon>
    </lineage>
</organism>
<name>A0AAD7Z383_MYTSE</name>
<dbReference type="EMBL" id="JARGEI010000002">
    <property type="protein sequence ID" value="KAJ8735382.1"/>
    <property type="molecule type" value="Genomic_DNA"/>
</dbReference>
<evidence type="ECO:0000313" key="1">
    <source>
        <dbReference type="EMBL" id="KAJ8735382.1"/>
    </source>
</evidence>
<keyword evidence="2" id="KW-1185">Reference proteome</keyword>
<dbReference type="AlphaFoldDB" id="A0AAD7Z383"/>
<dbReference type="InterPro" id="IPR006616">
    <property type="entry name" value="DM9_repeat"/>
</dbReference>
<dbReference type="SMART" id="SM00696">
    <property type="entry name" value="DM9"/>
    <property type="match status" value="2"/>
</dbReference>
<dbReference type="PANTHER" id="PTHR31649">
    <property type="entry name" value="AGAP009604-PA"/>
    <property type="match status" value="1"/>
</dbReference>
<reference evidence="1" key="1">
    <citation type="submission" date="2023-03" db="EMBL/GenBank/DDBJ databases">
        <title>Chromosome-level genomes of two armyworms, Mythimna separata and Mythimna loreyi, provide insights into the biosynthesis and reception of sex pheromones.</title>
        <authorList>
            <person name="Zhao H."/>
        </authorList>
    </citation>
    <scope>NUCLEOTIDE SEQUENCE</scope>
    <source>
        <strain evidence="1">BeijingLab</strain>
        <tissue evidence="1">Pupa</tissue>
    </source>
</reference>